<name>A0A1Y2S7A8_9GAMM</name>
<dbReference type="Pfam" id="PF00561">
    <property type="entry name" value="Abhydrolase_1"/>
    <property type="match status" value="1"/>
</dbReference>
<dbReference type="InterPro" id="IPR050266">
    <property type="entry name" value="AB_hydrolase_sf"/>
</dbReference>
<dbReference type="GO" id="GO:0070205">
    <property type="term" value="F:2-succinyl-6-hydroxy-2,4-cyclohexadiene-1-carboxylate synthase activity"/>
    <property type="evidence" value="ECO:0007669"/>
    <property type="project" value="UniProtKB-EC"/>
</dbReference>
<dbReference type="OrthoDB" id="9785847at2"/>
<proteinExistence type="predicted"/>
<dbReference type="RefSeq" id="WP_086110533.1">
    <property type="nucleotide sequence ID" value="NZ_CAWNGD010000071.1"/>
</dbReference>
<accession>A0A1Y2S7A8</accession>
<keyword evidence="3" id="KW-1185">Reference proteome</keyword>
<dbReference type="EC" id="4.2.99.20" evidence="2"/>
<evidence type="ECO:0000313" key="2">
    <source>
        <dbReference type="EMBL" id="OTA14542.1"/>
    </source>
</evidence>
<feature type="domain" description="AB hydrolase-1" evidence="1">
    <location>
        <begin position="121"/>
        <end position="215"/>
    </location>
</feature>
<organism evidence="2 3">
    <name type="scientific">Xenorhabdus vietnamensis</name>
    <dbReference type="NCBI Taxonomy" id="351656"/>
    <lineage>
        <taxon>Bacteria</taxon>
        <taxon>Pseudomonadati</taxon>
        <taxon>Pseudomonadota</taxon>
        <taxon>Gammaproteobacteria</taxon>
        <taxon>Enterobacterales</taxon>
        <taxon>Morganellaceae</taxon>
        <taxon>Xenorhabdus</taxon>
    </lineage>
</organism>
<comment type="caution">
    <text evidence="2">The sequence shown here is derived from an EMBL/GenBank/DDBJ whole genome shotgun (WGS) entry which is preliminary data.</text>
</comment>
<dbReference type="InterPro" id="IPR000073">
    <property type="entry name" value="AB_hydrolase_1"/>
</dbReference>
<dbReference type="SUPFAM" id="SSF53474">
    <property type="entry name" value="alpha/beta-Hydrolases"/>
    <property type="match status" value="1"/>
</dbReference>
<keyword evidence="2" id="KW-0456">Lyase</keyword>
<dbReference type="Gene3D" id="3.40.50.1820">
    <property type="entry name" value="alpha/beta hydrolase"/>
    <property type="match status" value="1"/>
</dbReference>
<dbReference type="EMBL" id="MUBJ01000028">
    <property type="protein sequence ID" value="OTA14542.1"/>
    <property type="molecule type" value="Genomic_DNA"/>
</dbReference>
<protein>
    <submittedName>
        <fullName evidence="2">2-succinyl-6-hydroxy-2, 4-cyclohexadiene-1-carboxylate synthase</fullName>
        <ecNumber evidence="2">4.2.99.20</ecNumber>
    </submittedName>
</protein>
<evidence type="ECO:0000313" key="3">
    <source>
        <dbReference type="Proteomes" id="UP000194350"/>
    </source>
</evidence>
<dbReference type="Proteomes" id="UP000194350">
    <property type="component" value="Unassembled WGS sequence"/>
</dbReference>
<dbReference type="STRING" id="351656.Xvie_03633"/>
<reference evidence="2 3" key="1">
    <citation type="submission" date="2016-10" db="EMBL/GenBank/DDBJ databases">
        <title>Systematic genetic and metabolomic analysis of Xenorhabdus and Photorhabdus spp., highlights the requirements for a dual symbiotic and pathogenic life style.</title>
        <authorList>
            <person name="Tobias N.J."/>
            <person name="Wolff H."/>
            <person name="Djahanschiri B."/>
            <person name="Pidot S.J."/>
            <person name="Stinear T.P."/>
            <person name="Ebersberger I."/>
            <person name="Bode H.B."/>
        </authorList>
    </citation>
    <scope>NUCLEOTIDE SEQUENCE [LARGE SCALE GENOMIC DNA]</scope>
    <source>
        <strain evidence="2 3">DSM 22392</strain>
    </source>
</reference>
<sequence>MLYSLFYPFMVLLAYGHQKYHWCLVVTKRRPKLLLKTVVRPESHYHRQCIWLKKADIELLSLFSVALAARYTLRLFERPTRMPCLSQDLAFEEQSPFDEFCFLGRKVRVYHHEPEVNNGKTLLLLHGWEGRSVMFRPLIAKLLRQGYRLILPDLLAHGHSEGNRCSFYELSLLILELDRKYGSFEAAIGHSFGGIALAIALDQGLELNKMVTIGSPNGFGNMIDAYIDYFRYPSSLKAQLKRIYTHQQGKSPDDIGPPLWGRLNLPTLICHDSNDVVINIQEAHDMHASFPNSQLFITSGMGHRGVLRDNQLHAAILSFL</sequence>
<gene>
    <name evidence="2" type="primary">menH</name>
    <name evidence="2" type="ORF">Xvie_03633</name>
</gene>
<dbReference type="AlphaFoldDB" id="A0A1Y2S7A8"/>
<evidence type="ECO:0000259" key="1">
    <source>
        <dbReference type="Pfam" id="PF00561"/>
    </source>
</evidence>
<dbReference type="PANTHER" id="PTHR43798">
    <property type="entry name" value="MONOACYLGLYCEROL LIPASE"/>
    <property type="match status" value="1"/>
</dbReference>
<dbReference type="InterPro" id="IPR029058">
    <property type="entry name" value="AB_hydrolase_fold"/>
</dbReference>